<dbReference type="PROSITE" id="PS50893">
    <property type="entry name" value="ABC_TRANSPORTER_2"/>
    <property type="match status" value="2"/>
</dbReference>
<feature type="transmembrane region" description="Helical" evidence="11">
    <location>
        <begin position="255"/>
        <end position="279"/>
    </location>
</feature>
<dbReference type="GO" id="GO:0005743">
    <property type="term" value="C:mitochondrial inner membrane"/>
    <property type="evidence" value="ECO:0007669"/>
    <property type="project" value="TreeGrafter"/>
</dbReference>
<dbReference type="Gene3D" id="1.20.1560.10">
    <property type="entry name" value="ABC transporter type 1, transmembrane domain"/>
    <property type="match status" value="1"/>
</dbReference>
<feature type="region of interest" description="Disordered" evidence="10">
    <location>
        <begin position="973"/>
        <end position="994"/>
    </location>
</feature>
<dbReference type="Pfam" id="PF00664">
    <property type="entry name" value="ABC_membrane"/>
    <property type="match status" value="2"/>
</dbReference>
<evidence type="ECO:0000256" key="9">
    <source>
        <dbReference type="ARBA" id="ARBA00023136"/>
    </source>
</evidence>
<dbReference type="GeneID" id="43600183"/>
<dbReference type="InterPro" id="IPR039421">
    <property type="entry name" value="Type_1_exporter"/>
</dbReference>
<feature type="transmembrane region" description="Helical" evidence="11">
    <location>
        <begin position="79"/>
        <end position="102"/>
    </location>
</feature>
<dbReference type="RefSeq" id="XP_031868226.1">
    <property type="nucleotide sequence ID" value="XM_032015957.1"/>
</dbReference>
<feature type="transmembrane region" description="Helical" evidence="11">
    <location>
        <begin position="669"/>
        <end position="693"/>
    </location>
</feature>
<dbReference type="Gene3D" id="3.40.50.300">
    <property type="entry name" value="P-loop containing nucleotide triphosphate hydrolases"/>
    <property type="match status" value="2"/>
</dbReference>
<organism evidence="14 15">
    <name type="scientific">Venustampulla echinocandica</name>
    <dbReference type="NCBI Taxonomy" id="2656787"/>
    <lineage>
        <taxon>Eukaryota</taxon>
        <taxon>Fungi</taxon>
        <taxon>Dikarya</taxon>
        <taxon>Ascomycota</taxon>
        <taxon>Pezizomycotina</taxon>
        <taxon>Leotiomycetes</taxon>
        <taxon>Helotiales</taxon>
        <taxon>Pleuroascaceae</taxon>
        <taxon>Venustampulla</taxon>
    </lineage>
</organism>
<feature type="transmembrane region" description="Helical" evidence="11">
    <location>
        <begin position="35"/>
        <end position="59"/>
    </location>
</feature>
<feature type="compositionally biased region" description="Basic and acidic residues" evidence="10">
    <location>
        <begin position="973"/>
        <end position="993"/>
    </location>
</feature>
<reference evidence="14 15" key="1">
    <citation type="journal article" date="2018" name="IMA Fungus">
        <title>IMA Genome-F 9: Draft genome sequence of Annulohypoxylon stygium, Aspergillus mulundensis, Berkeleyomyces basicola (syn. Thielaviopsis basicola), Ceratocystis smalleyi, two Cercospora beticola strains, Coleophoma cylindrospora, Fusarium fracticaudum, Phialophora cf. hyalina, and Morchella septimelata.</title>
        <authorList>
            <person name="Wingfield B.D."/>
            <person name="Bills G.F."/>
            <person name="Dong Y."/>
            <person name="Huang W."/>
            <person name="Nel W.J."/>
            <person name="Swalarsk-Parry B.S."/>
            <person name="Vaghefi N."/>
            <person name="Wilken P.M."/>
            <person name="An Z."/>
            <person name="de Beer Z.W."/>
            <person name="De Vos L."/>
            <person name="Chen L."/>
            <person name="Duong T.A."/>
            <person name="Gao Y."/>
            <person name="Hammerbacher A."/>
            <person name="Kikkert J.R."/>
            <person name="Li Y."/>
            <person name="Li H."/>
            <person name="Li K."/>
            <person name="Li Q."/>
            <person name="Liu X."/>
            <person name="Ma X."/>
            <person name="Naidoo K."/>
            <person name="Pethybridge S.J."/>
            <person name="Sun J."/>
            <person name="Steenkamp E.T."/>
            <person name="van der Nest M.A."/>
            <person name="van Wyk S."/>
            <person name="Wingfield M.J."/>
            <person name="Xiong C."/>
            <person name="Yue Q."/>
            <person name="Zhang X."/>
        </authorList>
    </citation>
    <scope>NUCLEOTIDE SEQUENCE [LARGE SCALE GENOMIC DNA]</scope>
    <source>
        <strain evidence="14 15">BP 5553</strain>
    </source>
</reference>
<evidence type="ECO:0000256" key="2">
    <source>
        <dbReference type="ARBA" id="ARBA00007577"/>
    </source>
</evidence>
<keyword evidence="8 11" id="KW-1133">Transmembrane helix</keyword>
<evidence type="ECO:0000256" key="11">
    <source>
        <dbReference type="SAM" id="Phobius"/>
    </source>
</evidence>
<dbReference type="SUPFAM" id="SSF52540">
    <property type="entry name" value="P-loop containing nucleoside triphosphate hydrolases"/>
    <property type="match status" value="2"/>
</dbReference>
<keyword evidence="15" id="KW-1185">Reference proteome</keyword>
<name>A0A370TJ68_9HELO</name>
<feature type="domain" description="ABC transmembrane type-1" evidence="13">
    <location>
        <begin position="674"/>
        <end position="959"/>
    </location>
</feature>
<feature type="region of interest" description="Disordered" evidence="10">
    <location>
        <begin position="1"/>
        <end position="20"/>
    </location>
</feature>
<protein>
    <recommendedName>
        <fullName evidence="16">P-loop containing nucleoside triphosphate hydrolase</fullName>
    </recommendedName>
</protein>
<feature type="domain" description="ABC transporter" evidence="12">
    <location>
        <begin position="354"/>
        <end position="599"/>
    </location>
</feature>
<keyword evidence="3" id="KW-0813">Transport</keyword>
<evidence type="ECO:0000256" key="3">
    <source>
        <dbReference type="ARBA" id="ARBA00022448"/>
    </source>
</evidence>
<dbReference type="PANTHER" id="PTHR43394">
    <property type="entry name" value="ATP-DEPENDENT PERMEASE MDL1, MITOCHONDRIAL"/>
    <property type="match status" value="1"/>
</dbReference>
<feature type="transmembrane region" description="Helical" evidence="11">
    <location>
        <begin position="713"/>
        <end position="735"/>
    </location>
</feature>
<dbReference type="PROSITE" id="PS00211">
    <property type="entry name" value="ABC_TRANSPORTER_1"/>
    <property type="match status" value="2"/>
</dbReference>
<comment type="caution">
    <text evidence="14">The sequence shown here is derived from an EMBL/GenBank/DDBJ whole genome shotgun (WGS) entry which is preliminary data.</text>
</comment>
<comment type="subcellular location">
    <subcellularLocation>
        <location evidence="1">Membrane</location>
        <topology evidence="1">Multi-pass membrane protein</topology>
    </subcellularLocation>
</comment>
<comment type="similarity">
    <text evidence="2">Belongs to the ABC transporter superfamily. ABCB family. Multidrug resistance exporter (TC 3.A.1.201) subfamily.</text>
</comment>
<dbReference type="AlphaFoldDB" id="A0A370TJ68"/>
<dbReference type="GO" id="GO:0015421">
    <property type="term" value="F:ABC-type oligopeptide transporter activity"/>
    <property type="evidence" value="ECO:0007669"/>
    <property type="project" value="TreeGrafter"/>
</dbReference>
<feature type="transmembrane region" description="Helical" evidence="11">
    <location>
        <begin position="151"/>
        <end position="171"/>
    </location>
</feature>
<dbReference type="OrthoDB" id="6500128at2759"/>
<proteinExistence type="inferred from homology"/>
<dbReference type="Pfam" id="PF00005">
    <property type="entry name" value="ABC_tran"/>
    <property type="match status" value="2"/>
</dbReference>
<accession>A0A370TJ68</accession>
<feature type="transmembrane region" description="Helical" evidence="11">
    <location>
        <begin position="177"/>
        <end position="196"/>
    </location>
</feature>
<evidence type="ECO:0008006" key="16">
    <source>
        <dbReference type="Google" id="ProtNLM"/>
    </source>
</evidence>
<evidence type="ECO:0000259" key="13">
    <source>
        <dbReference type="PROSITE" id="PS50929"/>
    </source>
</evidence>
<evidence type="ECO:0000256" key="6">
    <source>
        <dbReference type="ARBA" id="ARBA00022741"/>
    </source>
</evidence>
<dbReference type="CDD" id="cd18577">
    <property type="entry name" value="ABC_6TM_Pgp_ABCB1_D1_like"/>
    <property type="match status" value="1"/>
</dbReference>
<feature type="transmembrane region" description="Helical" evidence="11">
    <location>
        <begin position="787"/>
        <end position="809"/>
    </location>
</feature>
<dbReference type="CDD" id="cd18578">
    <property type="entry name" value="ABC_6TM_Pgp_ABCB1_D2_like"/>
    <property type="match status" value="1"/>
</dbReference>
<evidence type="ECO:0000259" key="12">
    <source>
        <dbReference type="PROSITE" id="PS50893"/>
    </source>
</evidence>
<evidence type="ECO:0000313" key="15">
    <source>
        <dbReference type="Proteomes" id="UP000254866"/>
    </source>
</evidence>
<feature type="transmembrane region" description="Helical" evidence="11">
    <location>
        <begin position="285"/>
        <end position="301"/>
    </location>
</feature>
<dbReference type="Proteomes" id="UP000254866">
    <property type="component" value="Unassembled WGS sequence"/>
</dbReference>
<evidence type="ECO:0000313" key="14">
    <source>
        <dbReference type="EMBL" id="RDL35403.1"/>
    </source>
</evidence>
<evidence type="ECO:0000256" key="4">
    <source>
        <dbReference type="ARBA" id="ARBA00022692"/>
    </source>
</evidence>
<dbReference type="SMART" id="SM00382">
    <property type="entry name" value="AAA"/>
    <property type="match status" value="2"/>
</dbReference>
<sequence length="1243" mass="135678">MDPPGLDVEDSTPDQETSFYSTQPKEKWKIDVFQLLGAMAAVGAGTAQPLMTLILGGLANEFNHPSDKARLKKKIGSEVLFFVYIFVGQWSLTCLYGVLLSISAMRHSRKLRAAYLRSAICQDMGMISQGKAIDNMATNISIIEDALSEKLGIVMQAGSTVVVAVIIAFVHSWQLSLALLSTIVLLFISNFGTAAIETRAERKIQEGDEEAASLAEECLGGIRLVMSCVAESKLSAKYAALLEKMRTRRLRKSPILGLQFSISYFALLCSYGLAFWYGTKLLNEGRIGSGGAIVIVIMSINQGTNGMRKILPFYGLLSKARAASNTLSKIINSKPAIDPLDPNGLSLAELKGSITLQNVEFAYSSRSSSKVLDNLSLSFEAGKTAALIGASGSGKSTIVGLLERWYDPSNGTVLIDGYDIKDLNVKSLRSNIGVVQQDVVLFNDTIFYNVACGLYGTSLEGLSENEKLELVIRSCIEVEAHAFIQGLPDGYNTRVGDKGNRLSGGQKQRIGIARAIISSPRILIFDEATSALDAESERTVEVAIKKASTNRTTIIIAHKLSFVQQADKIVLLKNGNILEEGTHQSLIALKGTYSRLLEAQELDGLTLREERTPLQPEVLSENTISARNLGAARSEMWLDTGNLETKMVPPVQMSLFQCLYSLFKENHTLGWLFIALVPISVIAGAIYPTQAILFGNTVSGFGIMDDIQAHENFWSLMWLLVAVGTFVAFLAMGIISSTMSSIAKCHYQTAYFDAMLRQPPQFFDQGNFTSGALVASLSLRTSQIQSLLNVLGFSLVAFVSITSCSILALATQWRLALVGLSGGMPIIMFAGYLRLRSGARRSKSLSEPLLDSAQYASEVIGAVRTVAALTMEEVVCHELDRKMIKAIPQFYRHIFTTMPLFAFSESGYFLGLALIFWYGGNLLTDGKVTSTQLWTIYLAVLAGGQGAGEIFANSNSIFQAKLAINTITELMRSAEERDQESSQSKKREEKEEGPLNSIEFRDVYFSYPNAPHHQVLENLNISVSSGQSLAIVGTSGSGKSTIISLLEKFYKANSGSIKIGPYELDTLDTASYRNTVSLVSQDTVLFQGTIRENILLGASEAETDDERLELAAKDANIHDFIASLPEGYSTQCGNKGMLFSGGQRQRIAIARALVRRPTILLLDEATSALDSLSEREVLEALKKIKRETTTITVAHRLATIKEADLILVLVRGRIVERGTHAKLLEKKGAYWAMCRAQALDREL</sequence>
<keyword evidence="9 11" id="KW-0472">Membrane</keyword>
<dbReference type="PROSITE" id="PS50929">
    <property type="entry name" value="ABC_TM1F"/>
    <property type="match status" value="2"/>
</dbReference>
<dbReference type="SUPFAM" id="SSF90123">
    <property type="entry name" value="ABC transporter transmembrane region"/>
    <property type="match status" value="2"/>
</dbReference>
<evidence type="ECO:0000256" key="7">
    <source>
        <dbReference type="ARBA" id="ARBA00022840"/>
    </source>
</evidence>
<keyword evidence="4 11" id="KW-0812">Transmembrane</keyword>
<keyword evidence="6" id="KW-0547">Nucleotide-binding</keyword>
<evidence type="ECO:0000256" key="8">
    <source>
        <dbReference type="ARBA" id="ARBA00022989"/>
    </source>
</evidence>
<dbReference type="EMBL" id="NPIC01000006">
    <property type="protein sequence ID" value="RDL35403.1"/>
    <property type="molecule type" value="Genomic_DNA"/>
</dbReference>
<keyword evidence="7" id="KW-0067">ATP-binding</keyword>
<evidence type="ECO:0000256" key="1">
    <source>
        <dbReference type="ARBA" id="ARBA00004141"/>
    </source>
</evidence>
<gene>
    <name evidence="14" type="ORF">BP5553_07334</name>
</gene>
<dbReference type="InterPro" id="IPR003439">
    <property type="entry name" value="ABC_transporter-like_ATP-bd"/>
</dbReference>
<feature type="domain" description="ABC transmembrane type-1" evidence="13">
    <location>
        <begin position="35"/>
        <end position="319"/>
    </location>
</feature>
<dbReference type="FunFam" id="3.40.50.300:FF:000913">
    <property type="entry name" value="ABC multidrug transporter SitT"/>
    <property type="match status" value="1"/>
</dbReference>
<feature type="transmembrane region" description="Helical" evidence="11">
    <location>
        <begin position="815"/>
        <end position="835"/>
    </location>
</feature>
<dbReference type="FunFam" id="3.40.50.300:FF:000967">
    <property type="entry name" value="ABC multidrug transporter mdr4"/>
    <property type="match status" value="1"/>
</dbReference>
<dbReference type="InterPro" id="IPR017871">
    <property type="entry name" value="ABC_transporter-like_CS"/>
</dbReference>
<evidence type="ECO:0000256" key="10">
    <source>
        <dbReference type="SAM" id="MobiDB-lite"/>
    </source>
</evidence>
<dbReference type="GO" id="GO:0090374">
    <property type="term" value="P:oligopeptide export from mitochondrion"/>
    <property type="evidence" value="ECO:0007669"/>
    <property type="project" value="TreeGrafter"/>
</dbReference>
<dbReference type="InterPro" id="IPR027417">
    <property type="entry name" value="P-loop_NTPase"/>
</dbReference>
<dbReference type="InterPro" id="IPR011527">
    <property type="entry name" value="ABC1_TM_dom"/>
</dbReference>
<feature type="transmembrane region" description="Helical" evidence="11">
    <location>
        <begin position="890"/>
        <end position="919"/>
    </location>
</feature>
<dbReference type="GO" id="GO:0016887">
    <property type="term" value="F:ATP hydrolysis activity"/>
    <property type="evidence" value="ECO:0007669"/>
    <property type="project" value="InterPro"/>
</dbReference>
<dbReference type="InterPro" id="IPR036640">
    <property type="entry name" value="ABC1_TM_sf"/>
</dbReference>
<feature type="domain" description="ABC transporter" evidence="12">
    <location>
        <begin position="998"/>
        <end position="1236"/>
    </location>
</feature>
<dbReference type="STRING" id="2656787.A0A370TJ68"/>
<dbReference type="GO" id="GO:0005524">
    <property type="term" value="F:ATP binding"/>
    <property type="evidence" value="ECO:0007669"/>
    <property type="project" value="UniProtKB-KW"/>
</dbReference>
<evidence type="ECO:0000256" key="5">
    <source>
        <dbReference type="ARBA" id="ARBA00022737"/>
    </source>
</evidence>
<keyword evidence="5" id="KW-0677">Repeat</keyword>
<dbReference type="InterPro" id="IPR003593">
    <property type="entry name" value="AAA+_ATPase"/>
</dbReference>
<dbReference type="PANTHER" id="PTHR43394:SF11">
    <property type="entry name" value="ATP-BINDING CASSETTE TRANSPORTER"/>
    <property type="match status" value="1"/>
</dbReference>